<dbReference type="OrthoDB" id="5605761at2"/>
<organism evidence="2 3">
    <name type="scientific">Francisella opportunistica</name>
    <dbReference type="NCBI Taxonomy" id="2016517"/>
    <lineage>
        <taxon>Bacteria</taxon>
        <taxon>Pseudomonadati</taxon>
        <taxon>Pseudomonadota</taxon>
        <taxon>Gammaproteobacteria</taxon>
        <taxon>Thiotrichales</taxon>
        <taxon>Francisellaceae</taxon>
        <taxon>Francisella</taxon>
    </lineage>
</organism>
<accession>A0A345JSJ8</accession>
<dbReference type="Proteomes" id="UP000253862">
    <property type="component" value="Chromosome"/>
</dbReference>
<proteinExistence type="predicted"/>
<keyword evidence="1" id="KW-1133">Transmembrane helix</keyword>
<dbReference type="KEGG" id="foo:CGC45_06735"/>
<name>A0A345JSJ8_9GAMM</name>
<keyword evidence="3" id="KW-1185">Reference proteome</keyword>
<dbReference type="EMBL" id="CP022375">
    <property type="protein sequence ID" value="AXH30294.1"/>
    <property type="molecule type" value="Genomic_DNA"/>
</dbReference>
<reference evidence="2 3" key="1">
    <citation type="submission" date="2017-07" db="EMBL/GenBank/DDBJ databases">
        <title>Complete genome sequences and comparative analysis of the novel pathogen Francisella opportunistica.</title>
        <authorList>
            <person name="Dietrich E.A."/>
            <person name="Kingry L.C."/>
            <person name="Petersen J.M."/>
        </authorList>
    </citation>
    <scope>NUCLEOTIDE SEQUENCE [LARGE SCALE GENOMIC DNA]</scope>
    <source>
        <strain evidence="2 3">14-2155</strain>
    </source>
</reference>
<evidence type="ECO:0000256" key="1">
    <source>
        <dbReference type="SAM" id="Phobius"/>
    </source>
</evidence>
<protein>
    <submittedName>
        <fullName evidence="2">Uncharacterized protein</fullName>
    </submittedName>
</protein>
<gene>
    <name evidence="2" type="ORF">CGC43_06740</name>
</gene>
<sequence>MSEKTLIIDKTRLAKNKACSYKNILGYIFLVIILAIFCISELAILSVIFIISTIFYIIIAIFGGVYLTAICTMKLSEYYKEKNKNISKN</sequence>
<keyword evidence="1" id="KW-0472">Membrane</keyword>
<feature type="transmembrane region" description="Helical" evidence="1">
    <location>
        <begin position="54"/>
        <end position="75"/>
    </location>
</feature>
<keyword evidence="1" id="KW-0812">Transmembrane</keyword>
<dbReference type="AlphaFoldDB" id="A0A345JSJ8"/>
<evidence type="ECO:0000313" key="2">
    <source>
        <dbReference type="EMBL" id="AXH30294.1"/>
    </source>
</evidence>
<feature type="transmembrane region" description="Helical" evidence="1">
    <location>
        <begin position="24"/>
        <end position="48"/>
    </location>
</feature>
<dbReference type="RefSeq" id="WP_071629559.1">
    <property type="nucleotide sequence ID" value="NZ_CP022375.1"/>
</dbReference>
<evidence type="ECO:0000313" key="3">
    <source>
        <dbReference type="Proteomes" id="UP000253862"/>
    </source>
</evidence>